<feature type="compositionally biased region" description="Basic and acidic residues" evidence="1">
    <location>
        <begin position="403"/>
        <end position="414"/>
    </location>
</feature>
<organism evidence="3 4">
    <name type="scientific">Exophiala dermatitidis (strain ATCC 34100 / CBS 525.76 / NIH/UT8656)</name>
    <name type="common">Black yeast</name>
    <name type="synonym">Wangiella dermatitidis</name>
    <dbReference type="NCBI Taxonomy" id="858893"/>
    <lineage>
        <taxon>Eukaryota</taxon>
        <taxon>Fungi</taxon>
        <taxon>Dikarya</taxon>
        <taxon>Ascomycota</taxon>
        <taxon>Pezizomycotina</taxon>
        <taxon>Eurotiomycetes</taxon>
        <taxon>Chaetothyriomycetidae</taxon>
        <taxon>Chaetothyriales</taxon>
        <taxon>Herpotrichiellaceae</taxon>
        <taxon>Exophiala</taxon>
    </lineage>
</organism>
<dbReference type="RefSeq" id="XP_009157248.1">
    <property type="nucleotide sequence ID" value="XM_009159000.1"/>
</dbReference>
<reference evidence="3" key="1">
    <citation type="submission" date="2011-07" db="EMBL/GenBank/DDBJ databases">
        <title>The Genome Sequence of Exophiala (Wangiella) dermatitidis NIH/UT8656.</title>
        <authorList>
            <consortium name="The Broad Institute Genome Sequencing Platform"/>
            <person name="Cuomo C."/>
            <person name="Wang Z."/>
            <person name="Hunicke-Smith S."/>
            <person name="Szanislo P.J."/>
            <person name="Earl A."/>
            <person name="Young S.K."/>
            <person name="Zeng Q."/>
            <person name="Gargeya S."/>
            <person name="Fitzgerald M."/>
            <person name="Haas B."/>
            <person name="Abouelleil A."/>
            <person name="Alvarado L."/>
            <person name="Arachchi H.M."/>
            <person name="Berlin A."/>
            <person name="Brown A."/>
            <person name="Chapman S.B."/>
            <person name="Chen Z."/>
            <person name="Dunbar C."/>
            <person name="Freedman E."/>
            <person name="Gearin G."/>
            <person name="Gellesch M."/>
            <person name="Goldberg J."/>
            <person name="Griggs A."/>
            <person name="Gujja S."/>
            <person name="Heiman D."/>
            <person name="Howarth C."/>
            <person name="Larson L."/>
            <person name="Lui A."/>
            <person name="MacDonald P.J.P."/>
            <person name="Montmayeur A."/>
            <person name="Murphy C."/>
            <person name="Neiman D."/>
            <person name="Pearson M."/>
            <person name="Priest M."/>
            <person name="Roberts A."/>
            <person name="Saif S."/>
            <person name="Shea T."/>
            <person name="Shenoy N."/>
            <person name="Sisk P."/>
            <person name="Stolte C."/>
            <person name="Sykes S."/>
            <person name="Wortman J."/>
            <person name="Nusbaum C."/>
            <person name="Birren B."/>
        </authorList>
    </citation>
    <scope>NUCLEOTIDE SEQUENCE</scope>
    <source>
        <strain evidence="3">NIH/UT8656</strain>
    </source>
</reference>
<evidence type="ECO:0000313" key="4">
    <source>
        <dbReference type="Proteomes" id="UP000007304"/>
    </source>
</evidence>
<feature type="region of interest" description="Disordered" evidence="1">
    <location>
        <begin position="112"/>
        <end position="134"/>
    </location>
</feature>
<dbReference type="EMBL" id="JH226133">
    <property type="protein sequence ID" value="EHY56787.1"/>
    <property type="molecule type" value="Genomic_DNA"/>
</dbReference>
<evidence type="ECO:0000313" key="3">
    <source>
        <dbReference type="EMBL" id="EHY56787.1"/>
    </source>
</evidence>
<feature type="region of interest" description="Disordered" evidence="1">
    <location>
        <begin position="369"/>
        <end position="464"/>
    </location>
</feature>
<proteinExistence type="predicted"/>
<evidence type="ECO:0000256" key="1">
    <source>
        <dbReference type="SAM" id="MobiDB-lite"/>
    </source>
</evidence>
<protein>
    <submittedName>
        <fullName evidence="3">Uncharacterized protein</fullName>
    </submittedName>
</protein>
<feature type="compositionally biased region" description="Polar residues" evidence="1">
    <location>
        <begin position="51"/>
        <end position="75"/>
    </location>
</feature>
<keyword evidence="4" id="KW-1185">Reference proteome</keyword>
<evidence type="ECO:0000256" key="2">
    <source>
        <dbReference type="SAM" id="Phobius"/>
    </source>
</evidence>
<accession>H6BYS4</accession>
<dbReference type="InParanoid" id="H6BYS4"/>
<feature type="compositionally biased region" description="Polar residues" evidence="1">
    <location>
        <begin position="452"/>
        <end position="464"/>
    </location>
</feature>
<dbReference type="VEuPathDB" id="FungiDB:HMPREF1120_04853"/>
<feature type="transmembrane region" description="Helical" evidence="2">
    <location>
        <begin position="12"/>
        <end position="32"/>
    </location>
</feature>
<name>H6BYS4_EXODN</name>
<feature type="region of interest" description="Disordered" evidence="1">
    <location>
        <begin position="42"/>
        <end position="95"/>
    </location>
</feature>
<dbReference type="AlphaFoldDB" id="H6BYS4"/>
<keyword evidence="2" id="KW-1133">Transmembrane helix</keyword>
<gene>
    <name evidence="3" type="ORF">HMPREF1120_04853</name>
</gene>
<feature type="compositionally biased region" description="Low complexity" evidence="1">
    <location>
        <begin position="422"/>
        <end position="431"/>
    </location>
</feature>
<dbReference type="GeneID" id="20309492"/>
<keyword evidence="2" id="KW-0812">Transmembrane</keyword>
<dbReference type="OrthoDB" id="10264738at2759"/>
<keyword evidence="2" id="KW-0472">Membrane</keyword>
<sequence length="464" mass="50602">MSTASRHVLAMLLAIVFSILGVICAICLVVCLRRVRSRSRDARATPDDLSTVKSSVRSPEQESGQTNTPSSTSGYAGSDIPVPPTGPPKIDLPWSDCSLRDSKLRFSEVGQTTEAGYAAPGDGETSLQKDSQQFKDAHSLLAQSSRSLDTDRAESAQNLPKASTSLGSAAVLNQVVHNRASLLPGMQSVPHPVAGLPTRKSGAGHGAGISVRSEADMKGSSWRGSWLSNSASEHRRYTVGLDSLPPPRRERSRQGITASVATTYMQTDPGVHDFFLSFETRRQEWYTERARARLEGVARFSNAGASRAIPPPRVTLIDKGEHSATPTTLSVSATDDITDAENCFHEAHFRTKWAEFRPVVRNSSRVTRPVNFPIRNMPGLREKPSIASSRQFDSTTSSSGQWQREHPVSEHNENEDSEWQSDDSTSTSDQSLYPQRLDDQGQSGLGEPYLSRTESSQGGSFRFI</sequence>
<dbReference type="HOGENOM" id="CLU_589284_0_0_1"/>
<dbReference type="STRING" id="858893.H6BYS4"/>
<dbReference type="Proteomes" id="UP000007304">
    <property type="component" value="Unassembled WGS sequence"/>
</dbReference>